<accession>A0A2S9QAA0</accession>
<dbReference type="GO" id="GO:0043565">
    <property type="term" value="F:sequence-specific DNA binding"/>
    <property type="evidence" value="ECO:0007669"/>
    <property type="project" value="InterPro"/>
</dbReference>
<dbReference type="PRINTS" id="PR01590">
    <property type="entry name" value="HTHFIS"/>
</dbReference>
<dbReference type="InterPro" id="IPR009057">
    <property type="entry name" value="Homeodomain-like_sf"/>
</dbReference>
<evidence type="ECO:0000313" key="4">
    <source>
        <dbReference type="Proteomes" id="UP000237682"/>
    </source>
</evidence>
<dbReference type="Pfam" id="PF01590">
    <property type="entry name" value="GAF"/>
    <property type="match status" value="1"/>
</dbReference>
<proteinExistence type="predicted"/>
<dbReference type="Gene3D" id="3.30.450.40">
    <property type="match status" value="1"/>
</dbReference>
<gene>
    <name evidence="3" type="ORF">C5L14_18685</name>
</gene>
<dbReference type="InterPro" id="IPR002197">
    <property type="entry name" value="HTH_Fis"/>
</dbReference>
<sequence length="324" mass="34400">MGKSDRPHHADLVYATLNDGTSSAQSAVAASWSRSMSHYGLDPDHAPPPLRLGDSEFKAALSRMELLVRLAQGTLDRLFQAVGDAGCCVLLTDDDGVPLDRRGVAGDDADFEALGLWTGMVWSEQSEGTNGVGTCIAEGRALTIHRDQHFLTRNIGLSCTVAPIWDANGRLMGTLDVSTCRSDLTPGILKLVAAATRDAATRIETQHFREAFRHARILVGPDAGAGPAGLLAVDREDLVIGASRAARLVYGLTDEHLRNPFPASDLVDGETVRPGDGLLAGERAAVRQALSRAKGNVSAAARLLGVSRATMHRKIARLGLGRES</sequence>
<dbReference type="AlphaFoldDB" id="A0A2S9QAA0"/>
<dbReference type="SUPFAM" id="SSF55781">
    <property type="entry name" value="GAF domain-like"/>
    <property type="match status" value="1"/>
</dbReference>
<name>A0A2S9QAA0_9HYPH</name>
<evidence type="ECO:0000259" key="2">
    <source>
        <dbReference type="Pfam" id="PF02954"/>
    </source>
</evidence>
<organism evidence="3 4">
    <name type="scientific">Labrys okinawensis</name>
    <dbReference type="NCBI Taxonomy" id="346911"/>
    <lineage>
        <taxon>Bacteria</taxon>
        <taxon>Pseudomonadati</taxon>
        <taxon>Pseudomonadota</taxon>
        <taxon>Alphaproteobacteria</taxon>
        <taxon>Hyphomicrobiales</taxon>
        <taxon>Xanthobacteraceae</taxon>
        <taxon>Labrys</taxon>
    </lineage>
</organism>
<feature type="domain" description="DNA binding HTH" evidence="2">
    <location>
        <begin position="282"/>
        <end position="317"/>
    </location>
</feature>
<dbReference type="SUPFAM" id="SSF46689">
    <property type="entry name" value="Homeodomain-like"/>
    <property type="match status" value="1"/>
</dbReference>
<evidence type="ECO:0000313" key="3">
    <source>
        <dbReference type="EMBL" id="PRH86264.1"/>
    </source>
</evidence>
<dbReference type="Gene3D" id="1.10.10.60">
    <property type="entry name" value="Homeodomain-like"/>
    <property type="match status" value="1"/>
</dbReference>
<dbReference type="InterPro" id="IPR029016">
    <property type="entry name" value="GAF-like_dom_sf"/>
</dbReference>
<dbReference type="OrthoDB" id="9805953at2"/>
<keyword evidence="4" id="KW-1185">Reference proteome</keyword>
<dbReference type="EMBL" id="PUEJ01000006">
    <property type="protein sequence ID" value="PRH86264.1"/>
    <property type="molecule type" value="Genomic_DNA"/>
</dbReference>
<reference evidence="3 4" key="1">
    <citation type="submission" date="2018-02" db="EMBL/GenBank/DDBJ databases">
        <title>Whole genome sequencing of endophytic bacterium.</title>
        <authorList>
            <person name="Eedara R."/>
            <person name="Podile A.R."/>
        </authorList>
    </citation>
    <scope>NUCLEOTIDE SEQUENCE [LARGE SCALE GENOMIC DNA]</scope>
    <source>
        <strain evidence="3 4">RP1T</strain>
    </source>
</reference>
<comment type="caution">
    <text evidence="3">The sequence shown here is derived from an EMBL/GenBank/DDBJ whole genome shotgun (WGS) entry which is preliminary data.</text>
</comment>
<feature type="domain" description="GAF" evidence="1">
    <location>
        <begin position="69"/>
        <end position="203"/>
    </location>
</feature>
<evidence type="ECO:0000259" key="1">
    <source>
        <dbReference type="Pfam" id="PF01590"/>
    </source>
</evidence>
<dbReference type="Proteomes" id="UP000237682">
    <property type="component" value="Unassembled WGS sequence"/>
</dbReference>
<dbReference type="Pfam" id="PF02954">
    <property type="entry name" value="HTH_8"/>
    <property type="match status" value="1"/>
</dbReference>
<dbReference type="RefSeq" id="WP_105863558.1">
    <property type="nucleotide sequence ID" value="NZ_PUEJ01000006.1"/>
</dbReference>
<dbReference type="InterPro" id="IPR003018">
    <property type="entry name" value="GAF"/>
</dbReference>
<protein>
    <submittedName>
        <fullName evidence="3">Fis family transcriptional regulator</fullName>
    </submittedName>
</protein>